<feature type="transmembrane region" description="Helical" evidence="9">
    <location>
        <begin position="370"/>
        <end position="388"/>
    </location>
</feature>
<evidence type="ECO:0000256" key="6">
    <source>
        <dbReference type="ARBA" id="ARBA00022989"/>
    </source>
</evidence>
<evidence type="ECO:0000256" key="9">
    <source>
        <dbReference type="SAM" id="Phobius"/>
    </source>
</evidence>
<evidence type="ECO:0000256" key="4">
    <source>
        <dbReference type="ARBA" id="ARBA00022475"/>
    </source>
</evidence>
<keyword evidence="5 9" id="KW-0812">Transmembrane</keyword>
<keyword evidence="4" id="KW-1003">Cell membrane</keyword>
<dbReference type="AlphaFoldDB" id="A0A3A1YSD4"/>
<evidence type="ECO:0000256" key="2">
    <source>
        <dbReference type="ARBA" id="ARBA00004651"/>
    </source>
</evidence>
<dbReference type="PANTHER" id="PTHR33529:SF7">
    <property type="entry name" value="LIPOPOLYSACCHARIDE EXPORT SYSTEM PERMEASE PROTEIN LPTF"/>
    <property type="match status" value="1"/>
</dbReference>
<evidence type="ECO:0000313" key="11">
    <source>
        <dbReference type="Proteomes" id="UP000265916"/>
    </source>
</evidence>
<keyword evidence="6 9" id="KW-1133">Transmembrane helix</keyword>
<feature type="transmembrane region" description="Helical" evidence="9">
    <location>
        <begin position="12"/>
        <end position="39"/>
    </location>
</feature>
<evidence type="ECO:0000256" key="3">
    <source>
        <dbReference type="ARBA" id="ARBA00007725"/>
    </source>
</evidence>
<keyword evidence="11" id="KW-1185">Reference proteome</keyword>
<dbReference type="OrthoDB" id="9778062at2"/>
<evidence type="ECO:0008006" key="12">
    <source>
        <dbReference type="Google" id="ProtNLM"/>
    </source>
</evidence>
<evidence type="ECO:0000313" key="10">
    <source>
        <dbReference type="EMBL" id="RIY39830.1"/>
    </source>
</evidence>
<comment type="subunit">
    <text evidence="8">Component of the lipopolysaccharide transport and assembly complex. The LptBFG transporter is composed of two ATP-binding proteins (LptB) and two transmembrane proteins (LptF and LptG).</text>
</comment>
<protein>
    <recommendedName>
        <fullName evidence="12">Lipopolysaccharide export system permease protein LptF</fullName>
    </recommendedName>
</protein>
<feature type="transmembrane region" description="Helical" evidence="9">
    <location>
        <begin position="98"/>
        <end position="121"/>
    </location>
</feature>
<organism evidence="10 11">
    <name type="scientific">Psittacicella hinzii</name>
    <dbReference type="NCBI Taxonomy" id="2028575"/>
    <lineage>
        <taxon>Bacteria</taxon>
        <taxon>Pseudomonadati</taxon>
        <taxon>Pseudomonadota</taxon>
        <taxon>Gammaproteobacteria</taxon>
        <taxon>Pasteurellales</taxon>
        <taxon>Psittacicellaceae</taxon>
        <taxon>Psittacicella</taxon>
    </lineage>
</organism>
<comment type="similarity">
    <text evidence="3">Belongs to the LptF/LptG family.</text>
</comment>
<dbReference type="Pfam" id="PF03739">
    <property type="entry name" value="LptF_LptG"/>
    <property type="match status" value="1"/>
</dbReference>
<dbReference type="RefSeq" id="WP_119530238.1">
    <property type="nucleotide sequence ID" value="NZ_JBHSSP010000015.1"/>
</dbReference>
<comment type="function">
    <text evidence="1">Part of the ABC transporter complex LptBFG involved in the translocation of lipopolysaccharide (LPS) from the inner membrane to the outer membrane.</text>
</comment>
<feature type="transmembrane region" description="Helical" evidence="9">
    <location>
        <begin position="337"/>
        <end position="358"/>
    </location>
</feature>
<feature type="transmembrane region" description="Helical" evidence="9">
    <location>
        <begin position="400"/>
        <end position="419"/>
    </location>
</feature>
<dbReference type="PANTHER" id="PTHR33529">
    <property type="entry name" value="SLR0882 PROTEIN-RELATED"/>
    <property type="match status" value="1"/>
</dbReference>
<dbReference type="InterPro" id="IPR005495">
    <property type="entry name" value="LptG/LptF_permease"/>
</dbReference>
<feature type="transmembrane region" description="Helical" evidence="9">
    <location>
        <begin position="59"/>
        <end position="77"/>
    </location>
</feature>
<sequence length="441" mass="50485">MIILKYLRRNILKTFIVTFLILFSIFFAQQMILAFTQVTRGNIPVGFVFKYIFLNMPTMLQYFLPFAFFFGVLFTFIRLHNNQEMNAMYACGLSYGQVIKTLMVPTTIICAIALVNAFWIAPMLQVENRSQVQYFKKNPTFSLISEGSFTEIPATDYILFVNKVTGNKALGIYVFDLDNTNTLNFIMSAEGEIKVEKDQRLIVLKNGTLFSKELNKDVYTTINENLMALATAQASKSKEELTSHSLNPMQQAQIESLLRPEKTEQGTLIFNSEKYDYEQIKELLNNSLTKMYKINFKELVLRIGIVPQDSSLDAYKFKTVTQLISSDKSNPLIYIEIFIRLMSAVSVYVFAILGFVFGKVNPRKGKYSNVVISTSLYFIYLLVMNSLSTVINKGKVIDSTFYIFIITNIIYFALAYILVSERTSFKKNRVISGIRKFLGGQ</sequence>
<accession>A0A3A1YSD4</accession>
<evidence type="ECO:0000256" key="1">
    <source>
        <dbReference type="ARBA" id="ARBA00002265"/>
    </source>
</evidence>
<evidence type="ECO:0000256" key="8">
    <source>
        <dbReference type="ARBA" id="ARBA00026081"/>
    </source>
</evidence>
<gene>
    <name evidence="10" type="ORF">CKF58_01570</name>
</gene>
<evidence type="ECO:0000256" key="7">
    <source>
        <dbReference type="ARBA" id="ARBA00023136"/>
    </source>
</evidence>
<name>A0A3A1YSD4_9GAMM</name>
<evidence type="ECO:0000256" key="5">
    <source>
        <dbReference type="ARBA" id="ARBA00022692"/>
    </source>
</evidence>
<comment type="caution">
    <text evidence="10">The sequence shown here is derived from an EMBL/GenBank/DDBJ whole genome shotgun (WGS) entry which is preliminary data.</text>
</comment>
<reference evidence="10 11" key="1">
    <citation type="submission" date="2017-08" db="EMBL/GenBank/DDBJ databases">
        <title>Reclassification of Bisgaard taxon 37 and 44.</title>
        <authorList>
            <person name="Christensen H."/>
        </authorList>
    </citation>
    <scope>NUCLEOTIDE SEQUENCE [LARGE SCALE GENOMIC DNA]</scope>
    <source>
        <strain evidence="10 11">111</strain>
    </source>
</reference>
<keyword evidence="7 9" id="KW-0472">Membrane</keyword>
<dbReference type="GO" id="GO:0043190">
    <property type="term" value="C:ATP-binding cassette (ABC) transporter complex"/>
    <property type="evidence" value="ECO:0007669"/>
    <property type="project" value="TreeGrafter"/>
</dbReference>
<dbReference type="GO" id="GO:0015920">
    <property type="term" value="P:lipopolysaccharide transport"/>
    <property type="evidence" value="ECO:0007669"/>
    <property type="project" value="TreeGrafter"/>
</dbReference>
<proteinExistence type="inferred from homology"/>
<comment type="subcellular location">
    <subcellularLocation>
        <location evidence="2">Cell membrane</location>
        <topology evidence="2">Multi-pass membrane protein</topology>
    </subcellularLocation>
</comment>
<dbReference type="Proteomes" id="UP000265916">
    <property type="component" value="Unassembled WGS sequence"/>
</dbReference>
<dbReference type="EMBL" id="NRJG01000025">
    <property type="protein sequence ID" value="RIY39830.1"/>
    <property type="molecule type" value="Genomic_DNA"/>
</dbReference>